<dbReference type="GeneID" id="68903921"/>
<protein>
    <submittedName>
        <fullName evidence="1">Uncharacterized protein</fullName>
    </submittedName>
</protein>
<evidence type="ECO:0000313" key="1">
    <source>
        <dbReference type="EMBL" id="AKB50377.1"/>
    </source>
</evidence>
<dbReference type="EMBL" id="CP009526">
    <property type="protein sequence ID" value="AKB50377.1"/>
    <property type="molecule type" value="Genomic_DNA"/>
</dbReference>
<name>A0A0E3QI31_METBA</name>
<evidence type="ECO:0000313" key="2">
    <source>
        <dbReference type="Proteomes" id="UP000033038"/>
    </source>
</evidence>
<dbReference type="AlphaFoldDB" id="A0A0E3QI31"/>
<organism evidence="1 2">
    <name type="scientific">Methanosarcina barkeri str. Wiesmoor</name>
    <dbReference type="NCBI Taxonomy" id="1434109"/>
    <lineage>
        <taxon>Archaea</taxon>
        <taxon>Methanobacteriati</taxon>
        <taxon>Methanobacteriota</taxon>
        <taxon>Stenosarchaea group</taxon>
        <taxon>Methanomicrobia</taxon>
        <taxon>Methanosarcinales</taxon>
        <taxon>Methanosarcinaceae</taxon>
        <taxon>Methanosarcina</taxon>
    </lineage>
</organism>
<dbReference type="KEGG" id="mbw:MSBRW_1124"/>
<dbReference type="RefSeq" id="WP_230669979.1">
    <property type="nucleotide sequence ID" value="NZ_CP009526.1"/>
</dbReference>
<dbReference type="PATRIC" id="fig|1434109.4.peg.1395"/>
<gene>
    <name evidence="1" type="ORF">MSBRW_1124</name>
</gene>
<accession>A0A0E3QI31</accession>
<sequence length="68" mass="8388">MTRFKRFIATTQERPLSKVYNILLSIQGNRYVFYTMEFPIKIVELDEFDFEDLRVNLVKKKKLKWLRE</sequence>
<reference evidence="1 2" key="1">
    <citation type="submission" date="2014-07" db="EMBL/GenBank/DDBJ databases">
        <title>Methanogenic archaea and the global carbon cycle.</title>
        <authorList>
            <person name="Henriksen J.R."/>
            <person name="Luke J."/>
            <person name="Reinhart S."/>
            <person name="Benedict M.N."/>
            <person name="Youngblut N.D."/>
            <person name="Metcalf M.E."/>
            <person name="Whitaker R.J."/>
            <person name="Metcalf W.W."/>
        </authorList>
    </citation>
    <scope>NUCLEOTIDE SEQUENCE [LARGE SCALE GENOMIC DNA]</scope>
    <source>
        <strain evidence="1 2">Wiesmoor</strain>
    </source>
</reference>
<dbReference type="HOGENOM" id="CLU_2784048_0_0_2"/>
<dbReference type="Proteomes" id="UP000033038">
    <property type="component" value="Chromosome"/>
</dbReference>
<proteinExistence type="predicted"/>